<accession>A0A532VBQ7</accession>
<proteinExistence type="predicted"/>
<dbReference type="InterPro" id="IPR024227">
    <property type="entry name" value="DUF3795"/>
</dbReference>
<comment type="caution">
    <text evidence="1">The sequence shown here is derived from an EMBL/GenBank/DDBJ whole genome shotgun (WGS) entry which is preliminary data.</text>
</comment>
<dbReference type="EMBL" id="NJBO01000001">
    <property type="protein sequence ID" value="TKJ44407.1"/>
    <property type="molecule type" value="Genomic_DNA"/>
</dbReference>
<name>A0A532VBQ7_UNCT6</name>
<evidence type="ECO:0000313" key="2">
    <source>
        <dbReference type="Proteomes" id="UP000317778"/>
    </source>
</evidence>
<reference evidence="1 2" key="1">
    <citation type="submission" date="2017-06" db="EMBL/GenBank/DDBJ databases">
        <title>Novel microbial phyla capable of carbon fixation and sulfur reduction in deep-sea sediments.</title>
        <authorList>
            <person name="Huang J."/>
            <person name="Baker B."/>
            <person name="Wang Y."/>
        </authorList>
    </citation>
    <scope>NUCLEOTIDE SEQUENCE [LARGE SCALE GENOMIC DNA]</scope>
    <source>
        <strain evidence="1">B3_TA06</strain>
    </source>
</reference>
<evidence type="ECO:0008006" key="3">
    <source>
        <dbReference type="Google" id="ProtNLM"/>
    </source>
</evidence>
<dbReference type="Proteomes" id="UP000317778">
    <property type="component" value="Unassembled WGS sequence"/>
</dbReference>
<gene>
    <name evidence="1" type="ORF">CEE36_01305</name>
</gene>
<dbReference type="Pfam" id="PF12675">
    <property type="entry name" value="DUF3795"/>
    <property type="match status" value="1"/>
</dbReference>
<organism evidence="1 2">
    <name type="scientific">candidate division TA06 bacterium B3_TA06</name>
    <dbReference type="NCBI Taxonomy" id="2012487"/>
    <lineage>
        <taxon>Bacteria</taxon>
        <taxon>Bacteria division TA06</taxon>
    </lineage>
</organism>
<evidence type="ECO:0000313" key="1">
    <source>
        <dbReference type="EMBL" id="TKJ44407.1"/>
    </source>
</evidence>
<dbReference type="AlphaFoldDB" id="A0A532VBQ7"/>
<sequence>MDHNRQGGWMKARYDTYCGLNCGACAVLVANERADEEWIKKAAEMEKCKPEDLRCMGCKTDVTAVFCADCGMRLCAREKGVEFCFECDSYPCKTISDFRSDDLPHHSVVFKNLKDIKEKGLEAWLAEQTTRWSCQTCGTRFTWYDENCKGCGTKLYNCKDEDKDLVGA</sequence>
<protein>
    <recommendedName>
        <fullName evidence="3">DUF3795 domain-containing protein</fullName>
    </recommendedName>
</protein>